<keyword evidence="5" id="KW-0808">Transferase</keyword>
<evidence type="ECO:0000259" key="4">
    <source>
        <dbReference type="Pfam" id="PF00266"/>
    </source>
</evidence>
<evidence type="ECO:0000256" key="1">
    <source>
        <dbReference type="ARBA" id="ARBA00022898"/>
    </source>
</evidence>
<comment type="caution">
    <text evidence="5">The sequence shown here is derived from an EMBL/GenBank/DDBJ whole genome shotgun (WGS) entry which is preliminary data.</text>
</comment>
<feature type="signal peptide" evidence="3">
    <location>
        <begin position="1"/>
        <end position="29"/>
    </location>
</feature>
<sequence length="450" mass="48728">MSLDRRRLLVGAGAAGALMGLGLPGIAQAAPESKDDGESFRHLFVLDRDPLFMNVGTVGSPPREVLKAETDELELVARQALSNYHGTFPDLRGQIAPGFGADPDELWISGNTTEGVGTVLNGLALNAGDEVLTTNHEHPAVNTPLAILHNRRGVVTKRVALPVGDNQRAEDYVALFEAAITPRTKVLLFSAPVFRTGTMLPIRMLAELAQRHGLISVCDGAHVPGMFAYRYRELGVDFLAGSGGKWQCGPARTGVLYLRNKVLPAFNPNPLPEFWPSIGSTQDYPDAGLPPRTGTSTASYDIAALLQDVGNPSLAQLTGFAAACALWDRLGRQKIQDYSVGLANRLKAGIAERWGIGALYSAKSDPRLLCAMTAFNPFVRPADVLDKVKADAFVARLHDEHHITIRNTIVPVIGAPAPHYAMRVSTHLFHRRRDVDRFLDAAWQLSRAMA</sequence>
<feature type="domain" description="Aminotransferase class V" evidence="4">
    <location>
        <begin position="88"/>
        <end position="438"/>
    </location>
</feature>
<keyword evidence="6" id="KW-1185">Reference proteome</keyword>
<keyword evidence="5" id="KW-0032">Aminotransferase</keyword>
<evidence type="ECO:0000256" key="2">
    <source>
        <dbReference type="ARBA" id="ARBA00023194"/>
    </source>
</evidence>
<dbReference type="InterPro" id="IPR019546">
    <property type="entry name" value="TAT_signal_bac_arc"/>
</dbReference>
<dbReference type="Gene3D" id="3.90.1150.10">
    <property type="entry name" value="Aspartate Aminotransferase, domain 1"/>
    <property type="match status" value="1"/>
</dbReference>
<dbReference type="Proteomes" id="UP001589535">
    <property type="component" value="Unassembled WGS sequence"/>
</dbReference>
<accession>A0ABV5UFY1</accession>
<dbReference type="PROSITE" id="PS51318">
    <property type="entry name" value="TAT"/>
    <property type="match status" value="1"/>
</dbReference>
<keyword evidence="3" id="KW-0732">Signal</keyword>
<organism evidence="5 6">
    <name type="scientific">Amycolatopsis plumensis</name>
    <dbReference type="NCBI Taxonomy" id="236508"/>
    <lineage>
        <taxon>Bacteria</taxon>
        <taxon>Bacillati</taxon>
        <taxon>Actinomycetota</taxon>
        <taxon>Actinomycetes</taxon>
        <taxon>Pseudonocardiales</taxon>
        <taxon>Pseudonocardiaceae</taxon>
        <taxon>Amycolatopsis</taxon>
    </lineage>
</organism>
<dbReference type="InterPro" id="IPR015421">
    <property type="entry name" value="PyrdxlP-dep_Trfase_major"/>
</dbReference>
<dbReference type="InterPro" id="IPR006311">
    <property type="entry name" value="TAT_signal"/>
</dbReference>
<proteinExistence type="predicted"/>
<evidence type="ECO:0000313" key="6">
    <source>
        <dbReference type="Proteomes" id="UP001589535"/>
    </source>
</evidence>
<dbReference type="GO" id="GO:0008483">
    <property type="term" value="F:transaminase activity"/>
    <property type="evidence" value="ECO:0007669"/>
    <property type="project" value="UniProtKB-KW"/>
</dbReference>
<dbReference type="InterPro" id="IPR000192">
    <property type="entry name" value="Aminotrans_V_dom"/>
</dbReference>
<keyword evidence="2" id="KW-0045">Antibiotic biosynthesis</keyword>
<dbReference type="SUPFAM" id="SSF53383">
    <property type="entry name" value="PLP-dependent transferases"/>
    <property type="match status" value="1"/>
</dbReference>
<evidence type="ECO:0000313" key="5">
    <source>
        <dbReference type="EMBL" id="MFB9690297.1"/>
    </source>
</evidence>
<dbReference type="InterPro" id="IPR015422">
    <property type="entry name" value="PyrdxlP-dep_Trfase_small"/>
</dbReference>
<dbReference type="NCBIfam" id="TIGR01409">
    <property type="entry name" value="TAT_signal_seq"/>
    <property type="match status" value="1"/>
</dbReference>
<dbReference type="Gene3D" id="3.40.640.10">
    <property type="entry name" value="Type I PLP-dependent aspartate aminotransferase-like (Major domain)"/>
    <property type="match status" value="1"/>
</dbReference>
<dbReference type="RefSeq" id="WP_378205461.1">
    <property type="nucleotide sequence ID" value="NZ_JBHMBK010000050.1"/>
</dbReference>
<dbReference type="EMBL" id="JBHMBK010000050">
    <property type="protein sequence ID" value="MFB9690297.1"/>
    <property type="molecule type" value="Genomic_DNA"/>
</dbReference>
<name>A0ABV5UFY1_9PSEU</name>
<evidence type="ECO:0000256" key="3">
    <source>
        <dbReference type="SAM" id="SignalP"/>
    </source>
</evidence>
<dbReference type="PANTHER" id="PTHR43092:SF6">
    <property type="entry name" value="BLR1280 PROTEIN"/>
    <property type="match status" value="1"/>
</dbReference>
<protein>
    <submittedName>
        <fullName evidence="5">Aminotransferase class V-fold PLP-dependent enzyme</fullName>
    </submittedName>
</protein>
<gene>
    <name evidence="5" type="ORF">ACFFTO_39510</name>
</gene>
<reference evidence="5 6" key="1">
    <citation type="submission" date="2024-09" db="EMBL/GenBank/DDBJ databases">
        <authorList>
            <person name="Sun Q."/>
            <person name="Mori K."/>
        </authorList>
    </citation>
    <scope>NUCLEOTIDE SEQUENCE [LARGE SCALE GENOMIC DNA]</scope>
    <source>
        <strain evidence="5 6">JCM 13852</strain>
    </source>
</reference>
<dbReference type="InterPro" id="IPR015424">
    <property type="entry name" value="PyrdxlP-dep_Trfase"/>
</dbReference>
<keyword evidence="1" id="KW-0663">Pyridoxal phosphate</keyword>
<dbReference type="PANTHER" id="PTHR43092">
    <property type="entry name" value="L-CYSTEINE DESULFHYDRASE"/>
    <property type="match status" value="1"/>
</dbReference>
<dbReference type="Pfam" id="PF00266">
    <property type="entry name" value="Aminotran_5"/>
    <property type="match status" value="1"/>
</dbReference>
<feature type="chain" id="PRO_5046869781" evidence="3">
    <location>
        <begin position="30"/>
        <end position="450"/>
    </location>
</feature>